<evidence type="ECO:0000259" key="4">
    <source>
        <dbReference type="Pfam" id="PF09375"/>
    </source>
</evidence>
<dbReference type="OrthoDB" id="5729110at2"/>
<dbReference type="Pfam" id="PF09375">
    <property type="entry name" value="Peptidase_M75"/>
    <property type="match status" value="1"/>
</dbReference>
<evidence type="ECO:0000313" key="5">
    <source>
        <dbReference type="EMBL" id="SFD09422.1"/>
    </source>
</evidence>
<dbReference type="CDD" id="cd14659">
    <property type="entry name" value="Imelysin-like_IPPA"/>
    <property type="match status" value="1"/>
</dbReference>
<gene>
    <name evidence="5" type="ORF">SAMN04488094_11530</name>
</gene>
<keyword evidence="2 3" id="KW-0732">Signal</keyword>
<dbReference type="InterPro" id="IPR018976">
    <property type="entry name" value="Imelysin-like"/>
</dbReference>
<organism evidence="5 6">
    <name type="scientific">Tropicimonas isoalkanivorans</name>
    <dbReference type="NCBI Taxonomy" id="441112"/>
    <lineage>
        <taxon>Bacteria</taxon>
        <taxon>Pseudomonadati</taxon>
        <taxon>Pseudomonadota</taxon>
        <taxon>Alphaproteobacteria</taxon>
        <taxon>Rhodobacterales</taxon>
        <taxon>Roseobacteraceae</taxon>
        <taxon>Tropicimonas</taxon>
    </lineage>
</organism>
<dbReference type="Proteomes" id="UP000198728">
    <property type="component" value="Unassembled WGS sequence"/>
</dbReference>
<proteinExistence type="predicted"/>
<evidence type="ECO:0000256" key="2">
    <source>
        <dbReference type="ARBA" id="ARBA00022729"/>
    </source>
</evidence>
<dbReference type="STRING" id="441112.SAMN04488094_11530"/>
<feature type="domain" description="Imelysin-like" evidence="4">
    <location>
        <begin position="46"/>
        <end position="319"/>
    </location>
</feature>
<feature type="signal peptide" evidence="3">
    <location>
        <begin position="1"/>
        <end position="22"/>
    </location>
</feature>
<comment type="subcellular location">
    <subcellularLocation>
        <location evidence="1">Cell envelope</location>
    </subcellularLocation>
</comment>
<feature type="chain" id="PRO_5011635236" description="Imelysin-like domain-containing protein" evidence="3">
    <location>
        <begin position="23"/>
        <end position="341"/>
    </location>
</feature>
<reference evidence="5 6" key="1">
    <citation type="submission" date="2016-10" db="EMBL/GenBank/DDBJ databases">
        <authorList>
            <person name="de Groot N.N."/>
        </authorList>
    </citation>
    <scope>NUCLEOTIDE SEQUENCE [LARGE SCALE GENOMIC DNA]</scope>
    <source>
        <strain evidence="5 6">DSM 19548</strain>
    </source>
</reference>
<protein>
    <recommendedName>
        <fullName evidence="4">Imelysin-like domain-containing protein</fullName>
    </recommendedName>
</protein>
<dbReference type="InterPro" id="IPR034984">
    <property type="entry name" value="Imelysin-like_IPPA"/>
</dbReference>
<dbReference type="AlphaFoldDB" id="A0A1I1PIB9"/>
<dbReference type="GO" id="GO:0030313">
    <property type="term" value="C:cell envelope"/>
    <property type="evidence" value="ECO:0007669"/>
    <property type="project" value="UniProtKB-SubCell"/>
</dbReference>
<dbReference type="Gene3D" id="1.20.1420.20">
    <property type="entry name" value="M75 peptidase, HXXE motif"/>
    <property type="match status" value="1"/>
</dbReference>
<evidence type="ECO:0000313" key="6">
    <source>
        <dbReference type="Proteomes" id="UP000198728"/>
    </source>
</evidence>
<keyword evidence="6" id="KW-1185">Reference proteome</keyword>
<sequence>MTRLSPALLCLVALLPPLPAPAAEVDHAQIRDGALEVLVRQVGAFRSATASLNNVAEDVCAERAAPETLALAVGDAWRAWAPLDSYQFGPVEQAGAALSINFWPDKKDFVGRGLDALQALPEDVQARADGVASVSAAAQGLPALERLLTSDRPVCPAALGIAAHVQAVADALYEGWFSSDGWAQLMRTAGPANPVYLSDEEVTRTFFTAADFGLERVAEYRLGRPLGDYDRAFPRRAEAWRLGLSASIADAQLEGVAELVEGAFAPAAPEETVDRYFTVSKAARERLAAIKPPLHEAVDDQMGHLRVEAVQTRVQELRTILADDMGPVLGVETGFSAADGD</sequence>
<dbReference type="RefSeq" id="WP_093362381.1">
    <property type="nucleotide sequence ID" value="NZ_FOLG01000015.1"/>
</dbReference>
<name>A0A1I1PIB9_9RHOB</name>
<dbReference type="EMBL" id="FOLG01000015">
    <property type="protein sequence ID" value="SFD09422.1"/>
    <property type="molecule type" value="Genomic_DNA"/>
</dbReference>
<accession>A0A1I1PIB9</accession>
<evidence type="ECO:0000256" key="1">
    <source>
        <dbReference type="ARBA" id="ARBA00004196"/>
    </source>
</evidence>
<evidence type="ECO:0000256" key="3">
    <source>
        <dbReference type="SAM" id="SignalP"/>
    </source>
</evidence>
<dbReference type="InterPro" id="IPR038352">
    <property type="entry name" value="Imelysin_sf"/>
</dbReference>